<accession>A0ABQ2ZFX8</accession>
<sequence>MMDVPQPPRTWEPAASYQGGKSNPAFQFSAWEFATRDFRVAASLAAPLTTLAERLRLKIEDTWEDLGYVQVAMFKIGSVDFALSSFRDTESDDTLIWMRLADVDSSEKIALLTSALGIDVGLLTIIHEQ</sequence>
<dbReference type="Proteomes" id="UP000600946">
    <property type="component" value="Unassembled WGS sequence"/>
</dbReference>
<evidence type="ECO:0000313" key="1">
    <source>
        <dbReference type="EMBL" id="GGY12927.1"/>
    </source>
</evidence>
<protein>
    <submittedName>
        <fullName evidence="1">Uncharacterized protein</fullName>
    </submittedName>
</protein>
<reference evidence="2" key="1">
    <citation type="journal article" date="2019" name="Int. J. Syst. Evol. Microbiol.">
        <title>The Global Catalogue of Microorganisms (GCM) 10K type strain sequencing project: providing services to taxonomists for standard genome sequencing and annotation.</title>
        <authorList>
            <consortium name="The Broad Institute Genomics Platform"/>
            <consortium name="The Broad Institute Genome Sequencing Center for Infectious Disease"/>
            <person name="Wu L."/>
            <person name="Ma J."/>
        </authorList>
    </citation>
    <scope>NUCLEOTIDE SEQUENCE [LARGE SCALE GENOMIC DNA]</scope>
    <source>
        <strain evidence="2">JCM 4594</strain>
    </source>
</reference>
<proteinExistence type="predicted"/>
<keyword evidence="2" id="KW-1185">Reference proteome</keyword>
<name>A0ABQ2ZFX8_9ACTN</name>
<dbReference type="EMBL" id="BMUU01000001">
    <property type="protein sequence ID" value="GGY12927.1"/>
    <property type="molecule type" value="Genomic_DNA"/>
</dbReference>
<evidence type="ECO:0000313" key="2">
    <source>
        <dbReference type="Proteomes" id="UP000600946"/>
    </source>
</evidence>
<organism evidence="1 2">
    <name type="scientific">Streptomyces xanthochromogenes</name>
    <dbReference type="NCBI Taxonomy" id="67384"/>
    <lineage>
        <taxon>Bacteria</taxon>
        <taxon>Bacillati</taxon>
        <taxon>Actinomycetota</taxon>
        <taxon>Actinomycetes</taxon>
        <taxon>Kitasatosporales</taxon>
        <taxon>Streptomycetaceae</taxon>
        <taxon>Streptomyces</taxon>
    </lineage>
</organism>
<gene>
    <name evidence="1" type="ORF">GCM10010326_00050</name>
</gene>
<comment type="caution">
    <text evidence="1">The sequence shown here is derived from an EMBL/GenBank/DDBJ whole genome shotgun (WGS) entry which is preliminary data.</text>
</comment>